<sequence length="167" mass="18248">MHPAQTTRGSVSANKDFLKSLPGVVMVLQLVSGAGFWITIASNSYGGSIHFALFVAVLFWLLTLGIYFITLLDKQDLVPVVGGDHWVLTNAIYGALATILHIAAAGIMISKTKQNEFCNLETYALSCLFKAYMVAAIFACLCCPLYLITCIYFSCKKLKRSTSVLYS</sequence>
<keyword evidence="9" id="KW-1185">Reference proteome</keyword>
<evidence type="ECO:0000313" key="8">
    <source>
        <dbReference type="Ensembl" id="ENSLLEP00000033545.1"/>
    </source>
</evidence>
<dbReference type="InterPro" id="IPR008253">
    <property type="entry name" value="Marvel"/>
</dbReference>
<feature type="transmembrane region" description="Helical" evidence="6">
    <location>
        <begin position="51"/>
        <end position="71"/>
    </location>
</feature>
<dbReference type="AlphaFoldDB" id="A0A8C5Q7S7"/>
<dbReference type="Pfam" id="PF01284">
    <property type="entry name" value="MARVEL"/>
    <property type="match status" value="1"/>
</dbReference>
<dbReference type="GeneTree" id="ENSGT00510000049375"/>
<keyword evidence="2 5" id="KW-0812">Transmembrane</keyword>
<evidence type="ECO:0000256" key="3">
    <source>
        <dbReference type="ARBA" id="ARBA00022989"/>
    </source>
</evidence>
<accession>A0A8C5Q7S7</accession>
<gene>
    <name evidence="8" type="primary">MARVELD1</name>
</gene>
<dbReference type="Proteomes" id="UP000694569">
    <property type="component" value="Unplaced"/>
</dbReference>
<proteinExistence type="predicted"/>
<dbReference type="GO" id="GO:0016020">
    <property type="term" value="C:membrane"/>
    <property type="evidence" value="ECO:0007669"/>
    <property type="project" value="UniProtKB-SubCell"/>
</dbReference>
<name>A0A8C5Q7S7_9ANUR</name>
<dbReference type="GO" id="GO:0042552">
    <property type="term" value="P:myelination"/>
    <property type="evidence" value="ECO:0007669"/>
    <property type="project" value="TreeGrafter"/>
</dbReference>
<keyword evidence="3 6" id="KW-1133">Transmembrane helix</keyword>
<dbReference type="OrthoDB" id="9938733at2759"/>
<feature type="transmembrane region" description="Helical" evidence="6">
    <location>
        <begin position="131"/>
        <end position="154"/>
    </location>
</feature>
<dbReference type="PANTHER" id="PTHR22776:SF28">
    <property type="entry name" value="MARVEL DOMAIN-CONTAINING PROTEIN 1"/>
    <property type="match status" value="1"/>
</dbReference>
<protein>
    <submittedName>
        <fullName evidence="8">MARVEL domain containing 1</fullName>
    </submittedName>
</protein>
<evidence type="ECO:0000256" key="1">
    <source>
        <dbReference type="ARBA" id="ARBA00004141"/>
    </source>
</evidence>
<evidence type="ECO:0000256" key="2">
    <source>
        <dbReference type="ARBA" id="ARBA00022692"/>
    </source>
</evidence>
<evidence type="ECO:0000256" key="6">
    <source>
        <dbReference type="SAM" id="Phobius"/>
    </source>
</evidence>
<feature type="domain" description="MARVEL" evidence="7">
    <location>
        <begin position="17"/>
        <end position="158"/>
    </location>
</feature>
<feature type="transmembrane region" description="Helical" evidence="6">
    <location>
        <begin position="91"/>
        <end position="110"/>
    </location>
</feature>
<evidence type="ECO:0000313" key="9">
    <source>
        <dbReference type="Proteomes" id="UP000694569"/>
    </source>
</evidence>
<dbReference type="InterPro" id="IPR050578">
    <property type="entry name" value="MARVEL-CKLF_proteins"/>
</dbReference>
<dbReference type="PANTHER" id="PTHR22776">
    <property type="entry name" value="MARVEL-CONTAINING POTENTIAL LIPID RAFT-ASSOCIATED PROTEIN"/>
    <property type="match status" value="1"/>
</dbReference>
<evidence type="ECO:0000256" key="4">
    <source>
        <dbReference type="ARBA" id="ARBA00023136"/>
    </source>
</evidence>
<feature type="transmembrane region" description="Helical" evidence="6">
    <location>
        <begin position="20"/>
        <end position="39"/>
    </location>
</feature>
<evidence type="ECO:0000259" key="7">
    <source>
        <dbReference type="PROSITE" id="PS51225"/>
    </source>
</evidence>
<dbReference type="PROSITE" id="PS51225">
    <property type="entry name" value="MARVEL"/>
    <property type="match status" value="1"/>
</dbReference>
<evidence type="ECO:0000256" key="5">
    <source>
        <dbReference type="PROSITE-ProRule" id="PRU00581"/>
    </source>
</evidence>
<comment type="subcellular location">
    <subcellularLocation>
        <location evidence="1">Membrane</location>
        <topology evidence="1">Multi-pass membrane protein</topology>
    </subcellularLocation>
</comment>
<keyword evidence="4 5" id="KW-0472">Membrane</keyword>
<reference evidence="8" key="1">
    <citation type="submission" date="2025-08" db="UniProtKB">
        <authorList>
            <consortium name="Ensembl"/>
        </authorList>
    </citation>
    <scope>IDENTIFICATION</scope>
</reference>
<organism evidence="8 9">
    <name type="scientific">Leptobrachium leishanense</name>
    <name type="common">Leishan spiny toad</name>
    <dbReference type="NCBI Taxonomy" id="445787"/>
    <lineage>
        <taxon>Eukaryota</taxon>
        <taxon>Metazoa</taxon>
        <taxon>Chordata</taxon>
        <taxon>Craniata</taxon>
        <taxon>Vertebrata</taxon>
        <taxon>Euteleostomi</taxon>
        <taxon>Amphibia</taxon>
        <taxon>Batrachia</taxon>
        <taxon>Anura</taxon>
        <taxon>Pelobatoidea</taxon>
        <taxon>Megophryidae</taxon>
        <taxon>Leptobrachium</taxon>
    </lineage>
</organism>
<reference evidence="8" key="2">
    <citation type="submission" date="2025-09" db="UniProtKB">
        <authorList>
            <consortium name="Ensembl"/>
        </authorList>
    </citation>
    <scope>IDENTIFICATION</scope>
</reference>
<dbReference type="Ensembl" id="ENSLLET00000034820.1">
    <property type="protein sequence ID" value="ENSLLEP00000033545.1"/>
    <property type="gene ID" value="ENSLLEG00000021232.1"/>
</dbReference>
<dbReference type="GO" id="GO:0019911">
    <property type="term" value="F:structural constituent of myelin sheath"/>
    <property type="evidence" value="ECO:0007669"/>
    <property type="project" value="TreeGrafter"/>
</dbReference>